<dbReference type="HOGENOM" id="CLU_005050_0_0_1"/>
<dbReference type="Pfam" id="PF05794">
    <property type="entry name" value="Tcp11"/>
    <property type="match status" value="1"/>
</dbReference>
<feature type="compositionally biased region" description="Basic and acidic residues" evidence="2">
    <location>
        <begin position="183"/>
        <end position="193"/>
    </location>
</feature>
<comment type="similarity">
    <text evidence="1">Belongs to the TCP11 family.</text>
</comment>
<feature type="region of interest" description="Disordered" evidence="2">
    <location>
        <begin position="956"/>
        <end position="984"/>
    </location>
</feature>
<name>A0A0D2ADZ7_9PEZI</name>
<dbReference type="RefSeq" id="XP_016215077.1">
    <property type="nucleotide sequence ID" value="XM_016356988.1"/>
</dbReference>
<feature type="region of interest" description="Disordered" evidence="2">
    <location>
        <begin position="1"/>
        <end position="80"/>
    </location>
</feature>
<dbReference type="InParanoid" id="A0A0D2ADZ7"/>
<feature type="region of interest" description="Disordered" evidence="2">
    <location>
        <begin position="467"/>
        <end position="494"/>
    </location>
</feature>
<accession>A0A0D2ADZ7</accession>
<evidence type="ECO:0000313" key="3">
    <source>
        <dbReference type="EMBL" id="KIW05208.1"/>
    </source>
</evidence>
<proteinExistence type="inferred from homology"/>
<evidence type="ECO:0000256" key="1">
    <source>
        <dbReference type="ARBA" id="ARBA00010954"/>
    </source>
</evidence>
<keyword evidence="4" id="KW-1185">Reference proteome</keyword>
<dbReference type="EMBL" id="KN847538">
    <property type="protein sequence ID" value="KIW05208.1"/>
    <property type="molecule type" value="Genomic_DNA"/>
</dbReference>
<dbReference type="VEuPathDB" id="FungiDB:PV09_03751"/>
<evidence type="ECO:0000256" key="2">
    <source>
        <dbReference type="SAM" id="MobiDB-lite"/>
    </source>
</evidence>
<dbReference type="Proteomes" id="UP000053259">
    <property type="component" value="Unassembled WGS sequence"/>
</dbReference>
<organism evidence="3 4">
    <name type="scientific">Verruconis gallopava</name>
    <dbReference type="NCBI Taxonomy" id="253628"/>
    <lineage>
        <taxon>Eukaryota</taxon>
        <taxon>Fungi</taxon>
        <taxon>Dikarya</taxon>
        <taxon>Ascomycota</taxon>
        <taxon>Pezizomycotina</taxon>
        <taxon>Dothideomycetes</taxon>
        <taxon>Pleosporomycetidae</taxon>
        <taxon>Venturiales</taxon>
        <taxon>Sympoventuriaceae</taxon>
        <taxon>Verruconis</taxon>
    </lineage>
</organism>
<dbReference type="GeneID" id="27311724"/>
<evidence type="ECO:0000313" key="4">
    <source>
        <dbReference type="Proteomes" id="UP000053259"/>
    </source>
</evidence>
<dbReference type="STRING" id="253628.A0A0D2ADZ7"/>
<dbReference type="GO" id="GO:0010737">
    <property type="term" value="P:protein kinase A signaling"/>
    <property type="evidence" value="ECO:0007669"/>
    <property type="project" value="TreeGrafter"/>
</dbReference>
<dbReference type="PANTHER" id="PTHR12832:SF18">
    <property type="entry name" value="IQ CALMODULIN-BINDING MOTIF DOMAIN PROTEIN (AFU_ORTHOLOGUE AFUA_1G08920)"/>
    <property type="match status" value="1"/>
</dbReference>
<protein>
    <submittedName>
        <fullName evidence="3">Uncharacterized protein</fullName>
    </submittedName>
</protein>
<feature type="compositionally biased region" description="Acidic residues" evidence="2">
    <location>
        <begin position="11"/>
        <end position="28"/>
    </location>
</feature>
<feature type="compositionally biased region" description="Polar residues" evidence="2">
    <location>
        <begin position="967"/>
        <end position="984"/>
    </location>
</feature>
<dbReference type="InterPro" id="IPR008862">
    <property type="entry name" value="Tcp11"/>
</dbReference>
<gene>
    <name evidence="3" type="ORF">PV09_03751</name>
</gene>
<sequence>MDSQRPLTEVDLTDIQDDDIPEESEDMSCSDGAQQAFSPPARIAARFYRPTMARRKSSAASSRRNSLTSNHSQMSNSSYRQACRNNHVAQYLRRASIIESRKNRLAAREAHAEQVRLRAALAKSAPRSSNSEERALAAQQAREVRLAQIAQTCAEEVRKAKKKAEEMKEKRAAEEERYRLEMEEKHAEAERRRLQYQRTLRRPRTTSTPPNAGGLKKPPSPPPSTLDEKTAAQRIQRVWRATRRKRILSAFTALGMSIDQVQSSSYEAVREKLLDDHVLSVTKQVLEMYGLYRVDEAAATGPTSAMALQTPTRNFLTAYLLLGHPTEVLTRDGEQEKDLIQKAKDLILAFEETVSKSTQFNRYQPSSTLLEELQLAHTTYLTAFEAWKAQDSTMLVEIMVATFVHLDAIWQSVKDDNAGGVAEEYRDGIRNNQIQLLVRIKRMVGKERANIMIAKALREARRRGRLRRKPVGDVRPRVAPETSIHPNKADGNESLAVSPEATSHLAPSASEVEDVQNKAFAKLFSVLPDNRVLTHELAIDREYTIEMGPHSDLRDALNRQIIEQMKAGFAQGDGDAWTIAMAQNIRAKLLHLLGPDKPNSPTRMQIMEVLDPDLVAQQCAQGIFSYEKFFNFMAALLPKLCAPVRDEEVKALCEELQHFGSTEEMIEKLAKLLRMIDLFSLDYSNYLLKAVAPRLIQEAPGYEQRRFGEQLVHGEITLRRTKRWWKNAHVNCVTEGDRRNPHNNPTAQKIYARGLVDLAIASTKLKESELPETLQLDRDRIIKIRRDAVRITIIGAILLTAKSLLKRDVRSQWKPEANRLWGLFKDGYTSETEDIASKALSIIESGKPMPATTKTQLLGTISRLLPQAESGRFTDPVVKVLFQRLRTHVFNRLSASSSNERVRAASSAGEGLATSGLPEFIVHVGDIVDLLTRMSDVDRKSHGVWYEQVAAEVEAMADEDGSDLSRETTNSESSAKASPQESGS</sequence>
<feature type="region of interest" description="Disordered" evidence="2">
    <location>
        <begin position="183"/>
        <end position="231"/>
    </location>
</feature>
<dbReference type="OrthoDB" id="276323at2759"/>
<dbReference type="AlphaFoldDB" id="A0A0D2ADZ7"/>
<reference evidence="3 4" key="1">
    <citation type="submission" date="2015-01" db="EMBL/GenBank/DDBJ databases">
        <title>The Genome Sequence of Ochroconis gallopava CBS43764.</title>
        <authorList>
            <consortium name="The Broad Institute Genomics Platform"/>
            <person name="Cuomo C."/>
            <person name="de Hoog S."/>
            <person name="Gorbushina A."/>
            <person name="Stielow B."/>
            <person name="Teixiera M."/>
            <person name="Abouelleil A."/>
            <person name="Chapman S.B."/>
            <person name="Priest M."/>
            <person name="Young S.K."/>
            <person name="Wortman J."/>
            <person name="Nusbaum C."/>
            <person name="Birren B."/>
        </authorList>
    </citation>
    <scope>NUCLEOTIDE SEQUENCE [LARGE SCALE GENOMIC DNA]</scope>
    <source>
        <strain evidence="3 4">CBS 43764</strain>
    </source>
</reference>
<feature type="compositionally biased region" description="Polar residues" evidence="2">
    <location>
        <begin position="65"/>
        <end position="80"/>
    </location>
</feature>
<dbReference type="PANTHER" id="PTHR12832">
    <property type="entry name" value="TESTIS-SPECIFIC PROTEIN PBS13 T-COMPLEX 11"/>
    <property type="match status" value="1"/>
</dbReference>